<proteinExistence type="predicted"/>
<gene>
    <name evidence="2" type="ORF">ABIH81_07580</name>
</gene>
<dbReference type="EMBL" id="CP157974">
    <property type="protein sequence ID" value="XBT83325.1"/>
    <property type="molecule type" value="Genomic_DNA"/>
</dbReference>
<reference evidence="2" key="1">
    <citation type="submission" date="2024-06" db="EMBL/GenBank/DDBJ databases">
        <title>Micromonospora sp. strain HUAS YX12 genome sequences.</title>
        <authorList>
            <person name="Mo P."/>
        </authorList>
    </citation>
    <scope>NUCLEOTIDE SEQUENCE</scope>
    <source>
        <strain evidence="2">HUAS YX12</strain>
    </source>
</reference>
<accession>A0AAU7R5T6</accession>
<protein>
    <submittedName>
        <fullName evidence="2">Uncharacterized protein</fullName>
    </submittedName>
</protein>
<evidence type="ECO:0000313" key="2">
    <source>
        <dbReference type="EMBL" id="XBT83325.1"/>
    </source>
</evidence>
<evidence type="ECO:0000256" key="1">
    <source>
        <dbReference type="SAM" id="MobiDB-lite"/>
    </source>
</evidence>
<sequence>MTEPPRIPPDLINALCEWIAGYRLGDRQAQIVNGRAPEQSSRRPRQHPKAGLRAAKASLPRP</sequence>
<organism evidence="2">
    <name type="scientific">Micromonospora sp. HUAS YX12</name>
    <dbReference type="NCBI Taxonomy" id="3156396"/>
    <lineage>
        <taxon>Bacteria</taxon>
        <taxon>Bacillati</taxon>
        <taxon>Actinomycetota</taxon>
        <taxon>Actinomycetes</taxon>
        <taxon>Micromonosporales</taxon>
        <taxon>Micromonosporaceae</taxon>
        <taxon>Micromonospora</taxon>
    </lineage>
</organism>
<feature type="region of interest" description="Disordered" evidence="1">
    <location>
        <begin position="33"/>
        <end position="62"/>
    </location>
</feature>
<name>A0AAU7R5T6_9ACTN</name>
<dbReference type="RefSeq" id="WP_349879645.1">
    <property type="nucleotide sequence ID" value="NZ_CP157974.1"/>
</dbReference>
<dbReference type="AlphaFoldDB" id="A0AAU7R5T6"/>